<dbReference type="GO" id="GO:0004040">
    <property type="term" value="F:amidase activity"/>
    <property type="evidence" value="ECO:0007669"/>
    <property type="project" value="InterPro"/>
</dbReference>
<gene>
    <name evidence="4" type="ORF">KHA99_11690</name>
</gene>
<name>A0A942U1Z6_9BACI</name>
<proteinExistence type="predicted"/>
<feature type="compositionally biased region" description="Polar residues" evidence="1">
    <location>
        <begin position="212"/>
        <end position="221"/>
    </location>
</feature>
<dbReference type="AlphaFoldDB" id="A0A942U1Z6"/>
<dbReference type="Proteomes" id="UP000679749">
    <property type="component" value="Unassembled WGS sequence"/>
</dbReference>
<accession>A0A942U1Z6</accession>
<dbReference type="Pfam" id="PF07538">
    <property type="entry name" value="ChW"/>
    <property type="match status" value="6"/>
</dbReference>
<feature type="signal peptide" evidence="2">
    <location>
        <begin position="1"/>
        <end position="18"/>
    </location>
</feature>
<dbReference type="InterPro" id="IPR006637">
    <property type="entry name" value="ChW"/>
</dbReference>
<feature type="chain" id="PRO_5039446149" evidence="2">
    <location>
        <begin position="19"/>
        <end position="898"/>
    </location>
</feature>
<keyword evidence="5" id="KW-1185">Reference proteome</keyword>
<dbReference type="Gene3D" id="1.10.530.10">
    <property type="match status" value="1"/>
</dbReference>
<dbReference type="EMBL" id="JAGYPF010000002">
    <property type="protein sequence ID" value="MBS4213111.1"/>
    <property type="molecule type" value="Genomic_DNA"/>
</dbReference>
<feature type="compositionally biased region" description="Low complexity" evidence="1">
    <location>
        <begin position="200"/>
        <end position="211"/>
    </location>
</feature>
<dbReference type="SMART" id="SM00047">
    <property type="entry name" value="LYZ2"/>
    <property type="match status" value="1"/>
</dbReference>
<reference evidence="4" key="1">
    <citation type="submission" date="2021-05" db="EMBL/GenBank/DDBJ databases">
        <title>Novel Bacillus species.</title>
        <authorList>
            <person name="Liu G."/>
        </authorList>
    </citation>
    <scope>NUCLEOTIDE SEQUENCE</scope>
    <source>
        <strain evidence="4">FJAT-49825</strain>
    </source>
</reference>
<feature type="region of interest" description="Disordered" evidence="1">
    <location>
        <begin position="200"/>
        <end position="221"/>
    </location>
</feature>
<dbReference type="RefSeq" id="WP_213117617.1">
    <property type="nucleotide sequence ID" value="NZ_JAGYPF010000002.1"/>
</dbReference>
<organism evidence="4 5">
    <name type="scientific">Neobacillus rhizophilus</name>
    <dbReference type="NCBI Taxonomy" id="2833579"/>
    <lineage>
        <taxon>Bacteria</taxon>
        <taxon>Bacillati</taxon>
        <taxon>Bacillota</taxon>
        <taxon>Bacilli</taxon>
        <taxon>Bacillales</taxon>
        <taxon>Bacillaceae</taxon>
        <taxon>Neobacillus</taxon>
    </lineage>
</organism>
<evidence type="ECO:0000313" key="4">
    <source>
        <dbReference type="EMBL" id="MBS4213111.1"/>
    </source>
</evidence>
<dbReference type="Pfam" id="PF01832">
    <property type="entry name" value="Glucosaminidase"/>
    <property type="match status" value="1"/>
</dbReference>
<protein>
    <submittedName>
        <fullName evidence="4">Glucosaminidase domain-containing protein</fullName>
    </submittedName>
</protein>
<evidence type="ECO:0000259" key="3">
    <source>
        <dbReference type="SMART" id="SM00047"/>
    </source>
</evidence>
<dbReference type="SMART" id="SM00728">
    <property type="entry name" value="ChW"/>
    <property type="match status" value="6"/>
</dbReference>
<dbReference type="InterPro" id="IPR002901">
    <property type="entry name" value="MGlyc_endo_b_GlcNAc-like_dom"/>
</dbReference>
<dbReference type="Gene3D" id="2.30.30.40">
    <property type="entry name" value="SH3 Domains"/>
    <property type="match status" value="1"/>
</dbReference>
<evidence type="ECO:0000256" key="1">
    <source>
        <dbReference type="SAM" id="MobiDB-lite"/>
    </source>
</evidence>
<evidence type="ECO:0000256" key="2">
    <source>
        <dbReference type="SAM" id="SignalP"/>
    </source>
</evidence>
<feature type="domain" description="Mannosyl-glycoprotein endo-beta-N-acetylglucosamidase-like" evidence="3">
    <location>
        <begin position="732"/>
        <end position="889"/>
    </location>
</feature>
<comment type="caution">
    <text evidence="4">The sequence shown here is derived from an EMBL/GenBank/DDBJ whole genome shotgun (WGS) entry which is preliminary data.</text>
</comment>
<evidence type="ECO:0000313" key="5">
    <source>
        <dbReference type="Proteomes" id="UP000679749"/>
    </source>
</evidence>
<sequence length="898" mass="98468">MRRSIVLIGTLLMGSAFPTVGNIAYAIESSDTGNFVEGSIYYFIHYNGGEQEVVIRENVKLILTGWADESKTAVNGKIEIQNDSSTEVKDITVNVNNELNELAISENESIQYRLALSDSFKVDEVKPVDLKEQITVVAENKNGTSIEEVDLVDENGTVIQKKGLIYYSTDKNNQKLVITKEEYDSLNSDVDSSGVVNSSNVNSIESENNPNTVQTASESTPIENPSVVYSTHVQDYGWLTGVSDGQMSGTQGQAKRMEAIKISLGNTPYSGGISYKTHVQDYGWLNNVSDGAISGTSGESKRLEAIQINLTGEMAQHYDVYYRVHAQDYGWLDWAKNGESAGTQGLSKRLEAIEIVLVEKGGAAPGSTNRPIIMDPSVVYTTHVQDYGWLSGVSDGKMSGTQGQAKRLEAIKISLDKIPYAGGITYKTHVQGYGWLNNVSNGAISGTSGEGKRLEAIQINLTGEMAQHYDIYYRVHAQDYGWLDWAKNGESAGTQGLSKRLEAIQIMLVEKGGAAPGSTNKPFIQSDLTNYYNITLNDALNMQMNVTPQTDKYANAPAYVSSQYLNVFNGGSITGSSVNLRTSPTLNNDNIAINVGKGALYKVLDANVTGDSFSGSTRWYKIEYNGQVLYVHSALASANLRIGQATVDYLNIRAEKSSGSHIYATVMKNTLFIVLEEAGDWDRVSVGAWRNAMSSDVLYYLNPTNFINDEKQRFQFMDLTKPSGVSKETLNQYLVGKGILAGQGQAFIDAGNKYGINEVYLMAHTLLETGNGTSTLAKGVEYNGRTVYNMYGVGALDNCPVECGAKTAYEKGWFTPYDAIVGGASFIDNGYLGGNNTYSVVQNTLYEMRWNPQVMATYNRAGHQYATDIGWASKQVQVMYDVYKIQPFTVFLEYPVYK</sequence>
<keyword evidence="2" id="KW-0732">Signal</keyword>